<dbReference type="Gene3D" id="3.30.160.170">
    <property type="entry name" value="FlaG-like"/>
    <property type="match status" value="1"/>
</dbReference>
<dbReference type="Proteomes" id="UP000234341">
    <property type="component" value="Unassembled WGS sequence"/>
</dbReference>
<dbReference type="PANTHER" id="PTHR37166">
    <property type="entry name" value="PROTEIN FLAG"/>
    <property type="match status" value="1"/>
</dbReference>
<sequence length="126" mass="12938">MASSTPVSLPTARITAEPVAVSPAPAAPATVAGAVHPAATAQDTGNHAGSGGSSGNMAAAVEELVDVLKTTSIGLRFEIDDTTHRVITKVVDKETGELIRQLPSEEVLRFARAIDKLQGLFVSHAV</sequence>
<dbReference type="EMBL" id="PJRP01000003">
    <property type="protein sequence ID" value="PLQ00981.1"/>
    <property type="molecule type" value="Genomic_DNA"/>
</dbReference>
<dbReference type="OrthoDB" id="8565152at2"/>
<dbReference type="Pfam" id="PF03646">
    <property type="entry name" value="FlaG"/>
    <property type="match status" value="1"/>
</dbReference>
<evidence type="ECO:0000313" key="3">
    <source>
        <dbReference type="Proteomes" id="UP000234341"/>
    </source>
</evidence>
<dbReference type="RefSeq" id="WP_101681542.1">
    <property type="nucleotide sequence ID" value="NZ_PJRP01000003.1"/>
</dbReference>
<evidence type="ECO:0000313" key="2">
    <source>
        <dbReference type="EMBL" id="PLQ00981.1"/>
    </source>
</evidence>
<keyword evidence="2" id="KW-0966">Cell projection</keyword>
<keyword evidence="2" id="KW-0282">Flagellum</keyword>
<reference evidence="2 3" key="1">
    <citation type="submission" date="2017-12" db="EMBL/GenBank/DDBJ databases">
        <title>Genome sequence of the active heterotrophic nitrifier-denitrifier, Cupriavidus pauculus UM1.</title>
        <authorList>
            <person name="Putonti C."/>
            <person name="Castignetti D."/>
        </authorList>
    </citation>
    <scope>NUCLEOTIDE SEQUENCE [LARGE SCALE GENOMIC DNA]</scope>
    <source>
        <strain evidence="2 3">UM1</strain>
    </source>
</reference>
<dbReference type="InterPro" id="IPR005186">
    <property type="entry name" value="FlaG"/>
</dbReference>
<gene>
    <name evidence="2" type="ORF">CYJ10_09675</name>
</gene>
<keyword evidence="2" id="KW-0969">Cilium</keyword>
<protein>
    <submittedName>
        <fullName evidence="2">Flagellar biosynthesis protein FlaG</fullName>
    </submittedName>
</protein>
<name>A0A2N5CFJ0_9BURK</name>
<accession>A0A2N5CFJ0</accession>
<proteinExistence type="predicted"/>
<dbReference type="SUPFAM" id="SSF160214">
    <property type="entry name" value="FlaG-like"/>
    <property type="match status" value="1"/>
</dbReference>
<evidence type="ECO:0000256" key="1">
    <source>
        <dbReference type="SAM" id="MobiDB-lite"/>
    </source>
</evidence>
<dbReference type="PANTHER" id="PTHR37166:SF1">
    <property type="entry name" value="PROTEIN FLAG"/>
    <property type="match status" value="1"/>
</dbReference>
<dbReference type="AlphaFoldDB" id="A0A2N5CFJ0"/>
<organism evidence="2 3">
    <name type="scientific">Cupriavidus pauculus</name>
    <dbReference type="NCBI Taxonomy" id="82633"/>
    <lineage>
        <taxon>Bacteria</taxon>
        <taxon>Pseudomonadati</taxon>
        <taxon>Pseudomonadota</taxon>
        <taxon>Betaproteobacteria</taxon>
        <taxon>Burkholderiales</taxon>
        <taxon>Burkholderiaceae</taxon>
        <taxon>Cupriavidus</taxon>
    </lineage>
</organism>
<comment type="caution">
    <text evidence="2">The sequence shown here is derived from an EMBL/GenBank/DDBJ whole genome shotgun (WGS) entry which is preliminary data.</text>
</comment>
<dbReference type="InterPro" id="IPR035924">
    <property type="entry name" value="FlaG-like_sf"/>
</dbReference>
<feature type="region of interest" description="Disordered" evidence="1">
    <location>
        <begin position="18"/>
        <end position="55"/>
    </location>
</feature>
<feature type="compositionally biased region" description="Low complexity" evidence="1">
    <location>
        <begin position="18"/>
        <end position="41"/>
    </location>
</feature>